<accession>A0A0F9MQX3</accession>
<evidence type="ECO:0000313" key="2">
    <source>
        <dbReference type="EMBL" id="KKM71597.1"/>
    </source>
</evidence>
<dbReference type="Gene3D" id="3.30.40.10">
    <property type="entry name" value="Zinc/RING finger domain, C3HC4 (zinc finger)"/>
    <property type="match status" value="1"/>
</dbReference>
<sequence>MKKKQCIICYEMVHEKSINVVKCIFCESLSHIKCVAEWLVKYNACPLCQNSFIIPKVILVV</sequence>
<dbReference type="AlphaFoldDB" id="A0A0F9MQX3"/>
<evidence type="ECO:0000259" key="1">
    <source>
        <dbReference type="PROSITE" id="PS50089"/>
    </source>
</evidence>
<dbReference type="PROSITE" id="PS50089">
    <property type="entry name" value="ZF_RING_2"/>
    <property type="match status" value="1"/>
</dbReference>
<feature type="domain" description="RING-type" evidence="1">
    <location>
        <begin position="6"/>
        <end position="49"/>
    </location>
</feature>
<proteinExistence type="predicted"/>
<protein>
    <recommendedName>
        <fullName evidence="1">RING-type domain-containing protein</fullName>
    </recommendedName>
</protein>
<dbReference type="EMBL" id="LAZR01009608">
    <property type="protein sequence ID" value="KKM71597.1"/>
    <property type="molecule type" value="Genomic_DNA"/>
</dbReference>
<dbReference type="InterPro" id="IPR013083">
    <property type="entry name" value="Znf_RING/FYVE/PHD"/>
</dbReference>
<name>A0A0F9MQX3_9ZZZZ</name>
<comment type="caution">
    <text evidence="2">The sequence shown here is derived from an EMBL/GenBank/DDBJ whole genome shotgun (WGS) entry which is preliminary data.</text>
</comment>
<gene>
    <name evidence="2" type="ORF">LCGC14_1429030</name>
</gene>
<reference evidence="2" key="1">
    <citation type="journal article" date="2015" name="Nature">
        <title>Complex archaea that bridge the gap between prokaryotes and eukaryotes.</title>
        <authorList>
            <person name="Spang A."/>
            <person name="Saw J.H."/>
            <person name="Jorgensen S.L."/>
            <person name="Zaremba-Niedzwiedzka K."/>
            <person name="Martijn J."/>
            <person name="Lind A.E."/>
            <person name="van Eijk R."/>
            <person name="Schleper C."/>
            <person name="Guy L."/>
            <person name="Ettema T.J."/>
        </authorList>
    </citation>
    <scope>NUCLEOTIDE SEQUENCE</scope>
</reference>
<dbReference type="Pfam" id="PF13639">
    <property type="entry name" value="zf-RING_2"/>
    <property type="match status" value="1"/>
</dbReference>
<dbReference type="SUPFAM" id="SSF57850">
    <property type="entry name" value="RING/U-box"/>
    <property type="match status" value="1"/>
</dbReference>
<dbReference type="InterPro" id="IPR001841">
    <property type="entry name" value="Znf_RING"/>
</dbReference>
<organism evidence="2">
    <name type="scientific">marine sediment metagenome</name>
    <dbReference type="NCBI Taxonomy" id="412755"/>
    <lineage>
        <taxon>unclassified sequences</taxon>
        <taxon>metagenomes</taxon>
        <taxon>ecological metagenomes</taxon>
    </lineage>
</organism>